<feature type="chain" id="PRO_5022001038" description="Knottin scorpion toxin-like domain-containing protein" evidence="6">
    <location>
        <begin position="28"/>
        <end position="76"/>
    </location>
</feature>
<keyword evidence="6" id="KW-0732">Signal</keyword>
<dbReference type="EMBL" id="CABITT030000007">
    <property type="protein sequence ID" value="VVB11159.1"/>
    <property type="molecule type" value="Genomic_DNA"/>
</dbReference>
<reference evidence="7" key="1">
    <citation type="submission" date="2019-07" db="EMBL/GenBank/DDBJ databases">
        <authorList>
            <person name="Dittberner H."/>
        </authorList>
    </citation>
    <scope>NUCLEOTIDE SEQUENCE [LARGE SCALE GENOMIC DNA]</scope>
</reference>
<evidence type="ECO:0000256" key="1">
    <source>
        <dbReference type="ARBA" id="ARBA00006722"/>
    </source>
</evidence>
<organism evidence="7 8">
    <name type="scientific">Arabis nemorensis</name>
    <dbReference type="NCBI Taxonomy" id="586526"/>
    <lineage>
        <taxon>Eukaryota</taxon>
        <taxon>Viridiplantae</taxon>
        <taxon>Streptophyta</taxon>
        <taxon>Embryophyta</taxon>
        <taxon>Tracheophyta</taxon>
        <taxon>Spermatophyta</taxon>
        <taxon>Magnoliopsida</taxon>
        <taxon>eudicotyledons</taxon>
        <taxon>Gunneridae</taxon>
        <taxon>Pentapetalae</taxon>
        <taxon>rosids</taxon>
        <taxon>malvids</taxon>
        <taxon>Brassicales</taxon>
        <taxon>Brassicaceae</taxon>
        <taxon>Arabideae</taxon>
        <taxon>Arabis</taxon>
    </lineage>
</organism>
<name>A0A565CC41_9BRAS</name>
<evidence type="ECO:0000313" key="7">
    <source>
        <dbReference type="EMBL" id="VVB11159.1"/>
    </source>
</evidence>
<evidence type="ECO:0000256" key="6">
    <source>
        <dbReference type="SAM" id="SignalP"/>
    </source>
</evidence>
<dbReference type="Pfam" id="PF07333">
    <property type="entry name" value="SLR1-BP"/>
    <property type="match status" value="1"/>
</dbReference>
<keyword evidence="3" id="KW-0295">Fungicide</keyword>
<dbReference type="PANTHER" id="PTHR33830:SF11">
    <property type="entry name" value="DEFENSIN-LIKE PROTEIN 163-RELATED"/>
    <property type="match status" value="1"/>
</dbReference>
<dbReference type="InterPro" id="IPR010851">
    <property type="entry name" value="DEFL"/>
</dbReference>
<gene>
    <name evidence="7" type="ORF">ANE_LOCUS21603</name>
</gene>
<keyword evidence="8" id="KW-1185">Reference proteome</keyword>
<dbReference type="GO" id="GO:0031640">
    <property type="term" value="P:killing of cells of another organism"/>
    <property type="evidence" value="ECO:0007669"/>
    <property type="project" value="UniProtKB-KW"/>
</dbReference>
<keyword evidence="4" id="KW-0611">Plant defense</keyword>
<comment type="caution">
    <text evidence="7">The sequence shown here is derived from an EMBL/GenBank/DDBJ whole genome shotgun (WGS) entry which is preliminary data.</text>
</comment>
<evidence type="ECO:0000313" key="8">
    <source>
        <dbReference type="Proteomes" id="UP000489600"/>
    </source>
</evidence>
<dbReference type="GO" id="GO:0050832">
    <property type="term" value="P:defense response to fungus"/>
    <property type="evidence" value="ECO:0007669"/>
    <property type="project" value="UniProtKB-KW"/>
</dbReference>
<evidence type="ECO:0000256" key="3">
    <source>
        <dbReference type="ARBA" id="ARBA00022577"/>
    </source>
</evidence>
<proteinExistence type="inferred from homology"/>
<keyword evidence="2" id="KW-0929">Antimicrobial</keyword>
<sequence>MAKLLCSYLFISMFVFSAFLALPSAEGAYIKRCVVNVNLHKPCSFKECIPVCLKKYNGNGICTGDNNKICTCAYNC</sequence>
<accession>A0A565CC41</accession>
<dbReference type="Proteomes" id="UP000489600">
    <property type="component" value="Unassembled WGS sequence"/>
</dbReference>
<dbReference type="OrthoDB" id="1025815at2759"/>
<comment type="similarity">
    <text evidence="1">Belongs to the DEFL family.</text>
</comment>
<feature type="signal peptide" evidence="6">
    <location>
        <begin position="1"/>
        <end position="27"/>
    </location>
</feature>
<dbReference type="PANTHER" id="PTHR33830">
    <property type="entry name" value="DEFENSIN-LIKE PROTEIN 184-RELATED"/>
    <property type="match status" value="1"/>
</dbReference>
<evidence type="ECO:0000256" key="2">
    <source>
        <dbReference type="ARBA" id="ARBA00022529"/>
    </source>
</evidence>
<protein>
    <recommendedName>
        <fullName evidence="9">Knottin scorpion toxin-like domain-containing protein</fullName>
    </recommendedName>
</protein>
<keyword evidence="5" id="KW-1015">Disulfide bond</keyword>
<evidence type="ECO:0000256" key="5">
    <source>
        <dbReference type="ARBA" id="ARBA00023157"/>
    </source>
</evidence>
<evidence type="ECO:0008006" key="9">
    <source>
        <dbReference type="Google" id="ProtNLM"/>
    </source>
</evidence>
<evidence type="ECO:0000256" key="4">
    <source>
        <dbReference type="ARBA" id="ARBA00022821"/>
    </source>
</evidence>
<dbReference type="AlphaFoldDB" id="A0A565CC41"/>